<dbReference type="RefSeq" id="WP_169606490.1">
    <property type="nucleotide sequence ID" value="NZ_CP051682.1"/>
</dbReference>
<dbReference type="InterPro" id="IPR000157">
    <property type="entry name" value="TIR_dom"/>
</dbReference>
<dbReference type="GO" id="GO:0007165">
    <property type="term" value="P:signal transduction"/>
    <property type="evidence" value="ECO:0007669"/>
    <property type="project" value="InterPro"/>
</dbReference>
<dbReference type="KEGG" id="mrob:HH214_06120"/>
<proteinExistence type="predicted"/>
<dbReference type="Proteomes" id="UP000503278">
    <property type="component" value="Chromosome"/>
</dbReference>
<evidence type="ECO:0000313" key="3">
    <source>
        <dbReference type="Proteomes" id="UP000503278"/>
    </source>
</evidence>
<dbReference type="SUPFAM" id="SSF52200">
    <property type="entry name" value="Toll/Interleukin receptor TIR domain"/>
    <property type="match status" value="1"/>
</dbReference>
<dbReference type="EMBL" id="CP051682">
    <property type="protein sequence ID" value="QJD95480.1"/>
    <property type="molecule type" value="Genomic_DNA"/>
</dbReference>
<gene>
    <name evidence="2" type="ORF">HH214_06120</name>
</gene>
<evidence type="ECO:0000259" key="1">
    <source>
        <dbReference type="Pfam" id="PF13676"/>
    </source>
</evidence>
<name>A0A7L5DWL1_9SPHI</name>
<dbReference type="AlphaFoldDB" id="A0A7L5DWL1"/>
<dbReference type="InterPro" id="IPR035897">
    <property type="entry name" value="Toll_tir_struct_dom_sf"/>
</dbReference>
<evidence type="ECO:0000313" key="2">
    <source>
        <dbReference type="EMBL" id="QJD95480.1"/>
    </source>
</evidence>
<dbReference type="Gene3D" id="3.40.50.10140">
    <property type="entry name" value="Toll/interleukin-1 receptor homology (TIR) domain"/>
    <property type="match status" value="1"/>
</dbReference>
<keyword evidence="3" id="KW-1185">Reference proteome</keyword>
<accession>A0A7L5DWL1</accession>
<keyword evidence="2" id="KW-0675">Receptor</keyword>
<dbReference type="Pfam" id="PF13676">
    <property type="entry name" value="TIR_2"/>
    <property type="match status" value="1"/>
</dbReference>
<sequence length="292" mass="34284">MLHFNGTFIGDKTVWELCRFDDSYKDDGVMITFHSPYQLSDREAINYLKTHLPEQEQRWLTFNAKKWTLNLDVFKAYFQDELIGMLKEDEPPEPRENVIFLDLSIPSKLTIDLFKGELDLVPEVSQWDVFKETKTSVNFIFTYDQLMENQPKRIFLSHKSADKPLVRAYRDILKTLSFEPWMDEDDMKAGDKLHRSIAQGFKDSCAAIFFITGNYIDEKYLATEVDYAMTEHYDKGDRFRIIVLVIAEPGETTQVPQLLQQFVYKHPKSQFEGLTEILRALPIKIEFINYTS</sequence>
<organism evidence="2 3">
    <name type="scientific">Mucilaginibacter robiniae</name>
    <dbReference type="NCBI Taxonomy" id="2728022"/>
    <lineage>
        <taxon>Bacteria</taxon>
        <taxon>Pseudomonadati</taxon>
        <taxon>Bacteroidota</taxon>
        <taxon>Sphingobacteriia</taxon>
        <taxon>Sphingobacteriales</taxon>
        <taxon>Sphingobacteriaceae</taxon>
        <taxon>Mucilaginibacter</taxon>
    </lineage>
</organism>
<protein>
    <submittedName>
        <fullName evidence="2">Toll/interleukin-1 receptor domain-containing protein</fullName>
    </submittedName>
</protein>
<reference evidence="2 3" key="1">
    <citation type="submission" date="2020-04" db="EMBL/GenBank/DDBJ databases">
        <title>Genome sequencing of novel species.</title>
        <authorList>
            <person name="Heo J."/>
            <person name="Kim S.-J."/>
            <person name="Kim J.-S."/>
            <person name="Hong S.-B."/>
            <person name="Kwon S.-W."/>
        </authorList>
    </citation>
    <scope>NUCLEOTIDE SEQUENCE [LARGE SCALE GENOMIC DNA]</scope>
    <source>
        <strain evidence="2 3">F39-2</strain>
    </source>
</reference>
<feature type="domain" description="TIR" evidence="1">
    <location>
        <begin position="154"/>
        <end position="264"/>
    </location>
</feature>